<reference evidence="1" key="1">
    <citation type="submission" date="2020-10" db="EMBL/GenBank/DDBJ databases">
        <authorList>
            <person name="Castelo-Branco R."/>
            <person name="Eusebio N."/>
            <person name="Adriana R."/>
            <person name="Vieira A."/>
            <person name="Brugerolle De Fraissinette N."/>
            <person name="Rezende De Castro R."/>
            <person name="Schneider M.P."/>
            <person name="Vasconcelos V."/>
            <person name="Leao P.N."/>
        </authorList>
    </citation>
    <scope>NUCLEOTIDE SEQUENCE</scope>
    <source>
        <strain evidence="1">LEGE 11479</strain>
    </source>
</reference>
<evidence type="ECO:0000313" key="1">
    <source>
        <dbReference type="EMBL" id="MBE9066355.1"/>
    </source>
</evidence>
<organism evidence="1 2">
    <name type="scientific">Leptolyngbya cf. ectocarpi LEGE 11479</name>
    <dbReference type="NCBI Taxonomy" id="1828722"/>
    <lineage>
        <taxon>Bacteria</taxon>
        <taxon>Bacillati</taxon>
        <taxon>Cyanobacteriota</taxon>
        <taxon>Cyanophyceae</taxon>
        <taxon>Leptolyngbyales</taxon>
        <taxon>Leptolyngbyaceae</taxon>
        <taxon>Leptolyngbya group</taxon>
        <taxon>Leptolyngbya</taxon>
    </lineage>
</organism>
<dbReference type="AlphaFoldDB" id="A0A928ZQL3"/>
<name>A0A928ZQL3_LEPEC</name>
<dbReference type="EMBL" id="JADEXP010000038">
    <property type="protein sequence ID" value="MBE9066355.1"/>
    <property type="molecule type" value="Genomic_DNA"/>
</dbReference>
<comment type="caution">
    <text evidence="1">The sequence shown here is derived from an EMBL/GenBank/DDBJ whole genome shotgun (WGS) entry which is preliminary data.</text>
</comment>
<dbReference type="Proteomes" id="UP000615026">
    <property type="component" value="Unassembled WGS sequence"/>
</dbReference>
<gene>
    <name evidence="1" type="ORF">IQ260_06790</name>
</gene>
<proteinExistence type="predicted"/>
<accession>A0A928ZQL3</accession>
<keyword evidence="2" id="KW-1185">Reference proteome</keyword>
<sequence>MDNYREELSQVLKLKETGGFHYTHKAHALLEKAKAARHWKCLLKTSPTQWRTILRDTRYVLDQLDT</sequence>
<evidence type="ECO:0000313" key="2">
    <source>
        <dbReference type="Proteomes" id="UP000615026"/>
    </source>
</evidence>
<protein>
    <submittedName>
        <fullName evidence="1">Uncharacterized protein</fullName>
    </submittedName>
</protein>
<dbReference type="RefSeq" id="WP_193992052.1">
    <property type="nucleotide sequence ID" value="NZ_JADEXP010000038.1"/>
</dbReference>